<dbReference type="GO" id="GO:0006013">
    <property type="term" value="P:mannose metabolic process"/>
    <property type="evidence" value="ECO:0007669"/>
    <property type="project" value="InterPro"/>
</dbReference>
<dbReference type="Gene3D" id="2.70.98.30">
    <property type="entry name" value="Golgi alpha-mannosidase II, domain 4"/>
    <property type="match status" value="1"/>
</dbReference>
<proteinExistence type="predicted"/>
<dbReference type="InterPro" id="IPR015341">
    <property type="entry name" value="Glyco_hydro_38_cen"/>
</dbReference>
<name>A0A673WE24_SALTR</name>
<dbReference type="Gene3D" id="2.60.40.1180">
    <property type="entry name" value="Golgi alpha-mannosidase II"/>
    <property type="match status" value="1"/>
</dbReference>
<reference evidence="4" key="2">
    <citation type="submission" date="2025-09" db="UniProtKB">
        <authorList>
            <consortium name="Ensembl"/>
        </authorList>
    </citation>
    <scope>IDENTIFICATION</scope>
</reference>
<evidence type="ECO:0000256" key="1">
    <source>
        <dbReference type="ARBA" id="ARBA00022723"/>
    </source>
</evidence>
<accession>A0A673WE24</accession>
<dbReference type="Pfam" id="PF09261">
    <property type="entry name" value="Alpha-mann_mid"/>
    <property type="match status" value="1"/>
</dbReference>
<dbReference type="InParanoid" id="A0A673WE24"/>
<dbReference type="GO" id="GO:0030246">
    <property type="term" value="F:carbohydrate binding"/>
    <property type="evidence" value="ECO:0007669"/>
    <property type="project" value="InterPro"/>
</dbReference>
<organism evidence="4 5">
    <name type="scientific">Salmo trutta</name>
    <name type="common">Brown trout</name>
    <dbReference type="NCBI Taxonomy" id="8032"/>
    <lineage>
        <taxon>Eukaryota</taxon>
        <taxon>Metazoa</taxon>
        <taxon>Chordata</taxon>
        <taxon>Craniata</taxon>
        <taxon>Vertebrata</taxon>
        <taxon>Euteleostomi</taxon>
        <taxon>Actinopterygii</taxon>
        <taxon>Neopterygii</taxon>
        <taxon>Teleostei</taxon>
        <taxon>Protacanthopterygii</taxon>
        <taxon>Salmoniformes</taxon>
        <taxon>Salmonidae</taxon>
        <taxon>Salmoninae</taxon>
        <taxon>Salmo</taxon>
    </lineage>
</organism>
<dbReference type="InterPro" id="IPR011013">
    <property type="entry name" value="Gal_mutarotase_sf_dom"/>
</dbReference>
<evidence type="ECO:0000313" key="5">
    <source>
        <dbReference type="Proteomes" id="UP000472277"/>
    </source>
</evidence>
<evidence type="ECO:0000313" key="4">
    <source>
        <dbReference type="Ensembl" id="ENSSTUP00000006967.1"/>
    </source>
</evidence>
<reference evidence="4" key="1">
    <citation type="submission" date="2025-08" db="UniProtKB">
        <authorList>
            <consortium name="Ensembl"/>
        </authorList>
    </citation>
    <scope>IDENTIFICATION</scope>
</reference>
<dbReference type="Gene3D" id="2.60.40.1360">
    <property type="match status" value="1"/>
</dbReference>
<dbReference type="InterPro" id="IPR011682">
    <property type="entry name" value="Glyco_hydro_38_C"/>
</dbReference>
<dbReference type="InterPro" id="IPR028995">
    <property type="entry name" value="Glyco_hydro_57/38_cen_sf"/>
</dbReference>
<evidence type="ECO:0000256" key="2">
    <source>
        <dbReference type="ARBA" id="ARBA00022801"/>
    </source>
</evidence>
<dbReference type="GO" id="GO:0005764">
    <property type="term" value="C:lysosome"/>
    <property type="evidence" value="ECO:0007669"/>
    <property type="project" value="TreeGrafter"/>
</dbReference>
<feature type="domain" description="Glycoside hydrolase family 38 central" evidence="3">
    <location>
        <begin position="1"/>
        <end position="60"/>
    </location>
</feature>
<dbReference type="InterPro" id="IPR037094">
    <property type="entry name" value="Glyco_hydro_38_cen_sf"/>
</dbReference>
<protein>
    <submittedName>
        <fullName evidence="4">Mannosidase, alpha, class 2B, member 2</fullName>
    </submittedName>
</protein>
<evidence type="ECO:0000259" key="3">
    <source>
        <dbReference type="SMART" id="SM00872"/>
    </source>
</evidence>
<dbReference type="SUPFAM" id="SSF88688">
    <property type="entry name" value="Families 57/38 glycoside transferase middle domain"/>
    <property type="match status" value="1"/>
</dbReference>
<sequence>MKGTARRASSQLQVAETLFTRYRKYCSPLILLLSYLQVQHHDGITGTESPKVSDMYIEHLTQAMMGVEELLAALFLLPQALGTASSHQDLEQHIIVYNPLAWNTTAIINVTVTFPMATVFDDQGQPVPAQTQSSADSNMTYDLFIVVDLGGLQHKKYLIKFSEKPGKEGSLTHQAWVVSFKRLNVSQELKTGRRLLPVLNECYKIMLDQDTNLLHSITDRHEKRTVRMSQDFWEYQVNGNVSAGPISDNYIFSANGSAVRAYKAVKMEIVPGKIITEIRQYFYREETDEDYTYSVTTRVPQSFPRGRLCYRLEQSYSLGPLVVNTEAVLRTKTSLKNNRTLFTDDNGYQMMKRPSRTFVNDTVARNYYPMVRMAYIEDDSSRLVLLSERAHGASSQSEGELEVMLHRRLWNNQEWTLSYNLTLNDSSVVRPVLWMTLGSLAATSSLYQREALELQHRPVVMPIDRSPIRPVVLPDNLHLLTLSVPGWVYNSNHTLHLRNIETGSTQPDYDRVLLRIMHLYEKGEDPVLSQPSTINMKEVLRGMGEVRALEERSLTGTWDIADLQRWKWKASEDPGRGVSRSSVGVRGEFNVTISPKEIRTFFVYFKLK</sequence>
<dbReference type="GO" id="GO:0046872">
    <property type="term" value="F:metal ion binding"/>
    <property type="evidence" value="ECO:0007669"/>
    <property type="project" value="UniProtKB-KW"/>
</dbReference>
<dbReference type="PANTHER" id="PTHR11607:SF28">
    <property type="entry name" value="EPIDIDYMIS-SPECIFIC ALPHA-MANNOSIDASE"/>
    <property type="match status" value="1"/>
</dbReference>
<keyword evidence="5" id="KW-1185">Reference proteome</keyword>
<keyword evidence="2" id="KW-0378">Hydrolase</keyword>
<dbReference type="Pfam" id="PF07748">
    <property type="entry name" value="Glyco_hydro_38C"/>
    <property type="match status" value="1"/>
</dbReference>
<dbReference type="Proteomes" id="UP000472277">
    <property type="component" value="Chromosome 8"/>
</dbReference>
<dbReference type="InterPro" id="IPR013780">
    <property type="entry name" value="Glyco_hydro_b"/>
</dbReference>
<dbReference type="OMA" id="ENDCYTM"/>
<dbReference type="AlphaFoldDB" id="A0A673WE24"/>
<keyword evidence="1" id="KW-0479">Metal-binding</keyword>
<dbReference type="PANTHER" id="PTHR11607">
    <property type="entry name" value="ALPHA-MANNOSIDASE"/>
    <property type="match status" value="1"/>
</dbReference>
<dbReference type="SUPFAM" id="SSF74650">
    <property type="entry name" value="Galactose mutarotase-like"/>
    <property type="match status" value="1"/>
</dbReference>
<dbReference type="InterPro" id="IPR050843">
    <property type="entry name" value="Glycosyl_Hydrlase_38"/>
</dbReference>
<dbReference type="Gene3D" id="1.20.1270.50">
    <property type="entry name" value="Glycoside hydrolase family 38, central domain"/>
    <property type="match status" value="1"/>
</dbReference>
<dbReference type="GO" id="GO:0004559">
    <property type="term" value="F:alpha-mannosidase activity"/>
    <property type="evidence" value="ECO:0007669"/>
    <property type="project" value="InterPro"/>
</dbReference>
<dbReference type="SMART" id="SM00872">
    <property type="entry name" value="Alpha-mann_mid"/>
    <property type="match status" value="1"/>
</dbReference>
<gene>
    <name evidence="4" type="primary">MAN2B2</name>
</gene>
<dbReference type="GeneTree" id="ENSGT01030000234638"/>
<dbReference type="Ensembl" id="ENSSTUT00000007409.1">
    <property type="protein sequence ID" value="ENSSTUP00000006967.1"/>
    <property type="gene ID" value="ENSSTUG00000003373.1"/>
</dbReference>